<keyword evidence="5 6" id="KW-0472">Membrane</keyword>
<evidence type="ECO:0008006" key="10">
    <source>
        <dbReference type="Google" id="ProtNLM"/>
    </source>
</evidence>
<dbReference type="GO" id="GO:0005783">
    <property type="term" value="C:endoplasmic reticulum"/>
    <property type="evidence" value="ECO:0007669"/>
    <property type="project" value="TreeGrafter"/>
</dbReference>
<dbReference type="InterPro" id="IPR039542">
    <property type="entry name" value="Erv_N"/>
</dbReference>
<dbReference type="AlphaFoldDB" id="A0A7S1EQP9"/>
<evidence type="ECO:0000256" key="2">
    <source>
        <dbReference type="ARBA" id="ARBA00005648"/>
    </source>
</evidence>
<reference evidence="9" key="1">
    <citation type="submission" date="2021-01" db="EMBL/GenBank/DDBJ databases">
        <authorList>
            <person name="Corre E."/>
            <person name="Pelletier E."/>
            <person name="Niang G."/>
            <person name="Scheremetjew M."/>
            <person name="Finn R."/>
            <person name="Kale V."/>
            <person name="Holt S."/>
            <person name="Cochrane G."/>
            <person name="Meng A."/>
            <person name="Brown T."/>
            <person name="Cohen L."/>
        </authorList>
    </citation>
    <scope>NUCLEOTIDE SEQUENCE</scope>
    <source>
        <strain evidence="9">CCMP3278</strain>
    </source>
</reference>
<evidence type="ECO:0000259" key="7">
    <source>
        <dbReference type="Pfam" id="PF07970"/>
    </source>
</evidence>
<sequence length="388" mass="43185">MDSNGISRIMRRVRALDAFPKTMEDARIKTASGGILSLLSLTVIVILFISEFIAFLSPERHVELRVDVSRGESLKVYIDIDFPRINCELLGIDALDATGNIQLEITNGLTKTRLDKFGKVVPTRKVFPAERKKPIRSLSNEPSACGSCYGATDGCCNTCSDVQDAYRTRGWVLTSLESIEQCVKEGKHMNITSTYRPGEGCKIDGFIQVSKVQGNFHISPGHTFESHGRQMHDMSAFRESQLDLSHTIHSLSFGDAYPGQLNPLDGVEKVAGNGPEGLGMYEYFVKVVPTSFKGRFNSHVIKSNQYSVTEFFRASDPVKGGNLLPGVFIIYDMSPILLVFTERQKSFFHFIVQFFAIIGGVYSISCIIDSGIYHLPRMIKKKNAPKLF</sequence>
<dbReference type="InterPro" id="IPR012936">
    <property type="entry name" value="Erv_C"/>
</dbReference>
<dbReference type="Pfam" id="PF07970">
    <property type="entry name" value="COPIIcoated_ERV"/>
    <property type="match status" value="1"/>
</dbReference>
<dbReference type="PANTHER" id="PTHR10984:SF25">
    <property type="entry name" value="ENDOPLASMIC RETICULUM-GOLGI INTERMEDIATE COMPARTMENT PROTEIN 3"/>
    <property type="match status" value="1"/>
</dbReference>
<name>A0A7S1EQP9_9RHOD</name>
<accession>A0A7S1EQP9</accession>
<evidence type="ECO:0000256" key="1">
    <source>
        <dbReference type="ARBA" id="ARBA00004141"/>
    </source>
</evidence>
<dbReference type="GO" id="GO:0030134">
    <property type="term" value="C:COPII-coated ER to Golgi transport vesicle"/>
    <property type="evidence" value="ECO:0007669"/>
    <property type="project" value="TreeGrafter"/>
</dbReference>
<evidence type="ECO:0000256" key="5">
    <source>
        <dbReference type="ARBA" id="ARBA00023136"/>
    </source>
</evidence>
<feature type="domain" description="Endoplasmic reticulum vesicle transporter N-terminal" evidence="8">
    <location>
        <begin position="13"/>
        <end position="102"/>
    </location>
</feature>
<comment type="subcellular location">
    <subcellularLocation>
        <location evidence="1">Membrane</location>
        <topology evidence="1">Multi-pass membrane protein</topology>
    </subcellularLocation>
</comment>
<organism evidence="9">
    <name type="scientific">Timspurckia oligopyrenoides</name>
    <dbReference type="NCBI Taxonomy" id="708627"/>
    <lineage>
        <taxon>Eukaryota</taxon>
        <taxon>Rhodophyta</taxon>
        <taxon>Bangiophyceae</taxon>
        <taxon>Porphyridiales</taxon>
        <taxon>Porphyridiaceae</taxon>
        <taxon>Timspurckia</taxon>
    </lineage>
</organism>
<evidence type="ECO:0000256" key="6">
    <source>
        <dbReference type="SAM" id="Phobius"/>
    </source>
</evidence>
<feature type="transmembrane region" description="Helical" evidence="6">
    <location>
        <begin position="35"/>
        <end position="56"/>
    </location>
</feature>
<dbReference type="PANTHER" id="PTHR10984">
    <property type="entry name" value="ENDOPLASMIC RETICULUM-GOLGI INTERMEDIATE COMPARTMENT PROTEIN"/>
    <property type="match status" value="1"/>
</dbReference>
<feature type="transmembrane region" description="Helical" evidence="6">
    <location>
        <begin position="347"/>
        <end position="372"/>
    </location>
</feature>
<protein>
    <recommendedName>
        <fullName evidence="10">Endoplasmic reticulum vesicle transporter C-terminal domain-containing protein</fullName>
    </recommendedName>
</protein>
<dbReference type="GO" id="GO:0016020">
    <property type="term" value="C:membrane"/>
    <property type="evidence" value="ECO:0007669"/>
    <property type="project" value="UniProtKB-SubCell"/>
</dbReference>
<evidence type="ECO:0000256" key="4">
    <source>
        <dbReference type="ARBA" id="ARBA00022989"/>
    </source>
</evidence>
<feature type="domain" description="Endoplasmic reticulum vesicle transporter C-terminal" evidence="7">
    <location>
        <begin position="148"/>
        <end position="369"/>
    </location>
</feature>
<keyword evidence="3 6" id="KW-0812">Transmembrane</keyword>
<evidence type="ECO:0000256" key="3">
    <source>
        <dbReference type="ARBA" id="ARBA00022692"/>
    </source>
</evidence>
<evidence type="ECO:0000259" key="8">
    <source>
        <dbReference type="Pfam" id="PF13850"/>
    </source>
</evidence>
<proteinExistence type="inferred from homology"/>
<dbReference type="EMBL" id="HBFP01003838">
    <property type="protein sequence ID" value="CAD8818314.1"/>
    <property type="molecule type" value="Transcribed_RNA"/>
</dbReference>
<dbReference type="InterPro" id="IPR045888">
    <property type="entry name" value="Erv"/>
</dbReference>
<comment type="similarity">
    <text evidence="2">Belongs to the ERGIC family.</text>
</comment>
<gene>
    <name evidence="9" type="ORF">TOLI1172_LOCUS2703</name>
</gene>
<evidence type="ECO:0000313" key="9">
    <source>
        <dbReference type="EMBL" id="CAD8818314.1"/>
    </source>
</evidence>
<dbReference type="Pfam" id="PF13850">
    <property type="entry name" value="ERGIC_N"/>
    <property type="match status" value="1"/>
</dbReference>
<keyword evidence="4 6" id="KW-1133">Transmembrane helix</keyword>